<gene>
    <name evidence="2" type="ORF">V0U35_08915</name>
</gene>
<name>A0ABU7LZ31_9PROT</name>
<feature type="transmembrane region" description="Helical" evidence="1">
    <location>
        <begin position="33"/>
        <end position="56"/>
    </location>
</feature>
<keyword evidence="1" id="KW-0812">Transmembrane</keyword>
<dbReference type="EMBL" id="JAZDRO010000003">
    <property type="protein sequence ID" value="MEE2566799.1"/>
    <property type="molecule type" value="Genomic_DNA"/>
</dbReference>
<sequence>MKLVRPAIWIGGLVAILGALMLRGHIATANPPLYGGIALGVGIAFLLFAILAVMAWRVLKSAADTQDSGPKT</sequence>
<keyword evidence="3" id="KW-1185">Reference proteome</keyword>
<keyword evidence="1" id="KW-0472">Membrane</keyword>
<evidence type="ECO:0000313" key="2">
    <source>
        <dbReference type="EMBL" id="MEE2566799.1"/>
    </source>
</evidence>
<protein>
    <submittedName>
        <fullName evidence="2">Uncharacterized protein</fullName>
    </submittedName>
</protein>
<proteinExistence type="predicted"/>
<feature type="transmembrane region" description="Helical" evidence="1">
    <location>
        <begin position="7"/>
        <end position="27"/>
    </location>
</feature>
<organism evidence="2 3">
    <name type="scientific">Hyphobacterium marinum</name>
    <dbReference type="NCBI Taxonomy" id="3116574"/>
    <lineage>
        <taxon>Bacteria</taxon>
        <taxon>Pseudomonadati</taxon>
        <taxon>Pseudomonadota</taxon>
        <taxon>Alphaproteobacteria</taxon>
        <taxon>Maricaulales</taxon>
        <taxon>Maricaulaceae</taxon>
        <taxon>Hyphobacterium</taxon>
    </lineage>
</organism>
<evidence type="ECO:0000313" key="3">
    <source>
        <dbReference type="Proteomes" id="UP001310692"/>
    </source>
</evidence>
<keyword evidence="1" id="KW-1133">Transmembrane helix</keyword>
<comment type="caution">
    <text evidence="2">The sequence shown here is derived from an EMBL/GenBank/DDBJ whole genome shotgun (WGS) entry which is preliminary data.</text>
</comment>
<accession>A0ABU7LZ31</accession>
<dbReference type="RefSeq" id="WP_330196349.1">
    <property type="nucleotide sequence ID" value="NZ_JAZDRO010000003.1"/>
</dbReference>
<evidence type="ECO:0000256" key="1">
    <source>
        <dbReference type="SAM" id="Phobius"/>
    </source>
</evidence>
<reference evidence="2 3" key="1">
    <citation type="submission" date="2024-01" db="EMBL/GenBank/DDBJ databases">
        <title>Hyphobacterium bacterium isolated from marine sediment.</title>
        <authorList>
            <person name="Zhao S."/>
        </authorList>
    </citation>
    <scope>NUCLEOTIDE SEQUENCE [LARGE SCALE GENOMIC DNA]</scope>
    <source>
        <strain evidence="2 3">Y60-23</strain>
    </source>
</reference>
<dbReference type="Proteomes" id="UP001310692">
    <property type="component" value="Unassembled WGS sequence"/>
</dbReference>